<dbReference type="Gene3D" id="2.60.120.10">
    <property type="entry name" value="Jelly Rolls"/>
    <property type="match status" value="1"/>
</dbReference>
<dbReference type="SUPFAM" id="SSF52151">
    <property type="entry name" value="FabD/lysophospholipase-like"/>
    <property type="match status" value="1"/>
</dbReference>
<dbReference type="InterPro" id="IPR050301">
    <property type="entry name" value="NTE"/>
</dbReference>
<evidence type="ECO:0000313" key="13">
    <source>
        <dbReference type="Proteomes" id="UP000245133"/>
    </source>
</evidence>
<evidence type="ECO:0000313" key="12">
    <source>
        <dbReference type="EMBL" id="GBF50113.1"/>
    </source>
</evidence>
<comment type="caution">
    <text evidence="12">The sequence shown here is derived from an EMBL/GenBank/DDBJ whole genome shotgun (WGS) entry which is preliminary data.</text>
</comment>
<keyword evidence="5 9" id="KW-0442">Lipid degradation</keyword>
<dbReference type="AlphaFoldDB" id="A0A2P2DZR5"/>
<keyword evidence="6" id="KW-1133">Transmembrane helix</keyword>
<sequence>MQREQLQAGDILFEEGSDGNDLFILLAGKLRYDKKAISGESLKMGEFTRQDLIGELSLFTGEKRSATVRAIRDSELIRIPELRAREIFSKYPEALLSLTQVIAKRLAHANDSNIQKVQKPRVFTLLSALDQDKISSLMHRWGLSLLREGSFCFVDESFYLNRFGGLSHLEKTERESEMIRLLARLESEYDTIIYLIKDSDQNQEWIERAIRQGDVFLFVKPAEAGKHCIRLENLYFSNQKIMRPSYLVLLQPNSDKVLPGTQKHLEDSKYERFFHVHLDRPDSLDRLTRGILGKSIGLALGGGGAKGFAHLGVWKSIEENKLPIDMVAGTSAGSIFAALFAMGLRMKEASEATKKIWVDKDLLNEYTIPVLSLTTGGKYTDAIRQFFGDIQIEDLWIPFQAIACDLSTGEKVILREGSLWKAVRASTSIPGIIPPFLEGEAILVDGGVLDNVPGLPILEAGAGVLIAVDVFGDFDPKQDKEIRDYLKSPVQGVLSNPILPIFNYIQKNLSFSPQFPPIGEIIIRSFLSSSRERIHLTENAAQVYLKIPTQSFGILDWSAFSDLIDLGYTESIVPISEFARDRQSVSKSF</sequence>
<dbReference type="GO" id="GO:0004622">
    <property type="term" value="F:phosphatidylcholine lysophospholipase activity"/>
    <property type="evidence" value="ECO:0007669"/>
    <property type="project" value="UniProtKB-ARBA"/>
</dbReference>
<dbReference type="PANTHER" id="PTHR14226">
    <property type="entry name" value="NEUROPATHY TARGET ESTERASE/SWISS CHEESE D.MELANOGASTER"/>
    <property type="match status" value="1"/>
</dbReference>
<feature type="short sequence motif" description="GXSXG" evidence="9">
    <location>
        <begin position="329"/>
        <end position="333"/>
    </location>
</feature>
<evidence type="ECO:0000256" key="2">
    <source>
        <dbReference type="ARBA" id="ARBA00006636"/>
    </source>
</evidence>
<feature type="domain" description="PNPLA" evidence="11">
    <location>
        <begin position="298"/>
        <end position="458"/>
    </location>
</feature>
<evidence type="ECO:0000256" key="1">
    <source>
        <dbReference type="ARBA" id="ARBA00004370"/>
    </source>
</evidence>
<evidence type="ECO:0000256" key="9">
    <source>
        <dbReference type="PROSITE-ProRule" id="PRU01161"/>
    </source>
</evidence>
<dbReference type="EMBL" id="BFBB01000003">
    <property type="protein sequence ID" value="GBF50113.1"/>
    <property type="molecule type" value="Genomic_DNA"/>
</dbReference>
<feature type="active site" description="Nucleophile" evidence="9">
    <location>
        <position position="331"/>
    </location>
</feature>
<evidence type="ECO:0000256" key="6">
    <source>
        <dbReference type="ARBA" id="ARBA00022989"/>
    </source>
</evidence>
<dbReference type="SUPFAM" id="SSF51206">
    <property type="entry name" value="cAMP-binding domain-like"/>
    <property type="match status" value="1"/>
</dbReference>
<protein>
    <submittedName>
        <fullName evidence="12">Phospholipase, patatin family</fullName>
    </submittedName>
</protein>
<dbReference type="InterPro" id="IPR056556">
    <property type="entry name" value="NTE1_P-loop_dom"/>
</dbReference>
<dbReference type="GO" id="GO:0016020">
    <property type="term" value="C:membrane"/>
    <property type="evidence" value="ECO:0007669"/>
    <property type="project" value="UniProtKB-SubCell"/>
</dbReference>
<dbReference type="InterPro" id="IPR018488">
    <property type="entry name" value="cNMP-bd_CS"/>
</dbReference>
<feature type="domain" description="Cyclic nucleotide-binding" evidence="10">
    <location>
        <begin position="1"/>
        <end position="105"/>
    </location>
</feature>
<dbReference type="GO" id="GO:0016042">
    <property type="term" value="P:lipid catabolic process"/>
    <property type="evidence" value="ECO:0007669"/>
    <property type="project" value="UniProtKB-UniRule"/>
</dbReference>
<dbReference type="Proteomes" id="UP000245133">
    <property type="component" value="Unassembled WGS sequence"/>
</dbReference>
<dbReference type="CDD" id="cd00038">
    <property type="entry name" value="CAP_ED"/>
    <property type="match status" value="1"/>
</dbReference>
<keyword evidence="7 9" id="KW-0443">Lipid metabolism</keyword>
<dbReference type="InterPro" id="IPR014710">
    <property type="entry name" value="RmlC-like_jellyroll"/>
</dbReference>
<evidence type="ECO:0000256" key="8">
    <source>
        <dbReference type="ARBA" id="ARBA00023136"/>
    </source>
</evidence>
<feature type="short sequence motif" description="GXGXXG" evidence="9">
    <location>
        <begin position="302"/>
        <end position="307"/>
    </location>
</feature>
<dbReference type="PROSITE" id="PS51635">
    <property type="entry name" value="PNPLA"/>
    <property type="match status" value="1"/>
</dbReference>
<evidence type="ECO:0000259" key="11">
    <source>
        <dbReference type="PROSITE" id="PS51635"/>
    </source>
</evidence>
<gene>
    <name evidence="12" type="ORF">LPTSP4_16370</name>
</gene>
<dbReference type="Pfam" id="PF01734">
    <property type="entry name" value="Patatin"/>
    <property type="match status" value="1"/>
</dbReference>
<proteinExistence type="inferred from homology"/>
<dbReference type="PROSITE" id="PS50042">
    <property type="entry name" value="CNMP_BINDING_3"/>
    <property type="match status" value="1"/>
</dbReference>
<evidence type="ECO:0000256" key="3">
    <source>
        <dbReference type="ARBA" id="ARBA00022692"/>
    </source>
</evidence>
<keyword evidence="3" id="KW-0812">Transmembrane</keyword>
<dbReference type="InterPro" id="IPR018490">
    <property type="entry name" value="cNMP-bd_dom_sf"/>
</dbReference>
<comment type="subcellular location">
    <subcellularLocation>
        <location evidence="1">Membrane</location>
    </subcellularLocation>
</comment>
<keyword evidence="13" id="KW-1185">Reference proteome</keyword>
<dbReference type="Gene3D" id="3.40.1090.10">
    <property type="entry name" value="Cytosolic phospholipase A2 catalytic domain"/>
    <property type="match status" value="1"/>
</dbReference>
<dbReference type="PROSITE" id="PS00889">
    <property type="entry name" value="CNMP_BINDING_2"/>
    <property type="match status" value="1"/>
</dbReference>
<organism evidence="12 13">
    <name type="scientific">Leptospira ryugenii</name>
    <dbReference type="NCBI Taxonomy" id="1917863"/>
    <lineage>
        <taxon>Bacteria</taxon>
        <taxon>Pseudomonadati</taxon>
        <taxon>Spirochaetota</taxon>
        <taxon>Spirochaetia</taxon>
        <taxon>Leptospirales</taxon>
        <taxon>Leptospiraceae</taxon>
        <taxon>Leptospira</taxon>
    </lineage>
</organism>
<reference evidence="12 13" key="1">
    <citation type="submission" date="2018-02" db="EMBL/GenBank/DDBJ databases">
        <title>Novel Leptospira species isolated from soil and water in Japan.</title>
        <authorList>
            <person name="Nakao R."/>
            <person name="Masuzawa T."/>
        </authorList>
    </citation>
    <scope>NUCLEOTIDE SEQUENCE [LARGE SCALE GENOMIC DNA]</scope>
    <source>
        <strain evidence="12 13">YH101</strain>
    </source>
</reference>
<dbReference type="Pfam" id="PF24179">
    <property type="entry name" value="NTE_Ploop"/>
    <property type="match status" value="1"/>
</dbReference>
<feature type="short sequence motif" description="DGA/G" evidence="9">
    <location>
        <begin position="445"/>
        <end position="447"/>
    </location>
</feature>
<evidence type="ECO:0000259" key="10">
    <source>
        <dbReference type="PROSITE" id="PS50042"/>
    </source>
</evidence>
<accession>A0A2P2DZR5</accession>
<evidence type="ECO:0000256" key="7">
    <source>
        <dbReference type="ARBA" id="ARBA00023098"/>
    </source>
</evidence>
<name>A0A2P2DZR5_9LEPT</name>
<dbReference type="InterPro" id="IPR000595">
    <property type="entry name" value="cNMP-bd_dom"/>
</dbReference>
<keyword evidence="4 9" id="KW-0378">Hydrolase</keyword>
<evidence type="ECO:0000256" key="4">
    <source>
        <dbReference type="ARBA" id="ARBA00022801"/>
    </source>
</evidence>
<dbReference type="PANTHER" id="PTHR14226:SF76">
    <property type="entry name" value="NTE FAMILY PROTEIN RSSA"/>
    <property type="match status" value="1"/>
</dbReference>
<dbReference type="Pfam" id="PF00027">
    <property type="entry name" value="cNMP_binding"/>
    <property type="match status" value="1"/>
</dbReference>
<comment type="similarity">
    <text evidence="2">Belongs to the NTE family.</text>
</comment>
<keyword evidence="8" id="KW-0472">Membrane</keyword>
<dbReference type="CDD" id="cd07205">
    <property type="entry name" value="Pat_PNPLA6_PNPLA7_NTE1_like"/>
    <property type="match status" value="1"/>
</dbReference>
<evidence type="ECO:0000256" key="5">
    <source>
        <dbReference type="ARBA" id="ARBA00022963"/>
    </source>
</evidence>
<feature type="active site" description="Proton acceptor" evidence="9">
    <location>
        <position position="445"/>
    </location>
</feature>
<dbReference type="InterPro" id="IPR002641">
    <property type="entry name" value="PNPLA_dom"/>
</dbReference>
<dbReference type="InterPro" id="IPR016035">
    <property type="entry name" value="Acyl_Trfase/lysoPLipase"/>
</dbReference>